<evidence type="ECO:0000259" key="4">
    <source>
        <dbReference type="Pfam" id="PF02525"/>
    </source>
</evidence>
<feature type="chain" id="PRO_5012498754" evidence="3">
    <location>
        <begin position="24"/>
        <end position="193"/>
    </location>
</feature>
<name>A0A1K1YTH7_9GAMM</name>
<keyword evidence="2" id="KW-0560">Oxidoreductase</keyword>
<dbReference type="InterPro" id="IPR051545">
    <property type="entry name" value="NAD(P)H_dehydrogenase_qn"/>
</dbReference>
<keyword evidence="3" id="KW-0732">Signal</keyword>
<evidence type="ECO:0000256" key="1">
    <source>
        <dbReference type="ARBA" id="ARBA00006252"/>
    </source>
</evidence>
<dbReference type="Pfam" id="PF02525">
    <property type="entry name" value="Flavodoxin_2"/>
    <property type="match status" value="1"/>
</dbReference>
<dbReference type="SUPFAM" id="SSF52218">
    <property type="entry name" value="Flavoproteins"/>
    <property type="match status" value="1"/>
</dbReference>
<dbReference type="PANTHER" id="PTHR10204">
    <property type="entry name" value="NAD P H OXIDOREDUCTASE-RELATED"/>
    <property type="match status" value="1"/>
</dbReference>
<evidence type="ECO:0000313" key="6">
    <source>
        <dbReference type="Proteomes" id="UP000182350"/>
    </source>
</evidence>
<evidence type="ECO:0000256" key="2">
    <source>
        <dbReference type="ARBA" id="ARBA00023002"/>
    </source>
</evidence>
<dbReference type="AlphaFoldDB" id="A0A1K1YTH7"/>
<proteinExistence type="inferred from homology"/>
<feature type="domain" description="Flavodoxin-like fold" evidence="4">
    <location>
        <begin position="4"/>
        <end position="186"/>
    </location>
</feature>
<dbReference type="RefSeq" id="WP_072326703.1">
    <property type="nucleotide sequence ID" value="NZ_FPJW01000009.1"/>
</dbReference>
<reference evidence="5 6" key="1">
    <citation type="submission" date="2016-11" db="EMBL/GenBank/DDBJ databases">
        <authorList>
            <person name="Jaros S."/>
            <person name="Januszkiewicz K."/>
            <person name="Wedrychowicz H."/>
        </authorList>
    </citation>
    <scope>NUCLEOTIDE SEQUENCE [LARGE SCALE GENOMIC DNA]</scope>
    <source>
        <strain evidence="5 6">DSM 21637</strain>
    </source>
</reference>
<dbReference type="PANTHER" id="PTHR10204:SF34">
    <property type="entry name" value="NAD(P)H DEHYDROGENASE [QUINONE] 1 ISOFORM 1"/>
    <property type="match status" value="1"/>
</dbReference>
<evidence type="ECO:0000256" key="3">
    <source>
        <dbReference type="SAM" id="SignalP"/>
    </source>
</evidence>
<gene>
    <name evidence="5" type="ORF">SAMN02745752_02360</name>
</gene>
<dbReference type="EMBL" id="FPJW01000009">
    <property type="protein sequence ID" value="SFX65095.1"/>
    <property type="molecule type" value="Genomic_DNA"/>
</dbReference>
<dbReference type="Proteomes" id="UP000182350">
    <property type="component" value="Unassembled WGS sequence"/>
</dbReference>
<dbReference type="GO" id="GO:0005829">
    <property type="term" value="C:cytosol"/>
    <property type="evidence" value="ECO:0007669"/>
    <property type="project" value="TreeGrafter"/>
</dbReference>
<comment type="similarity">
    <text evidence="1">Belongs to the NAD(P)H dehydrogenase (quinone) family.</text>
</comment>
<protein>
    <submittedName>
        <fullName evidence="5">Putative NADPH-quinone reductase (Modulator of drug activity B)</fullName>
    </submittedName>
</protein>
<dbReference type="InterPro" id="IPR003680">
    <property type="entry name" value="Flavodoxin_fold"/>
</dbReference>
<keyword evidence="6" id="KW-1185">Reference proteome</keyword>
<dbReference type="GO" id="GO:0003955">
    <property type="term" value="F:NAD(P)H dehydrogenase (quinone) activity"/>
    <property type="evidence" value="ECO:0007669"/>
    <property type="project" value="TreeGrafter"/>
</dbReference>
<sequence>MKHKKIALLVAHSVAGSLNLALAEHYAETARAAGHTVKILWLDQLIFDPILHQGYHQQQPLEPDLLAAQQTIQWADHLVFVYPVWWGSVPAVLKGFLDRVFLPGFAFRYQQGKAFPVQLLKGRTAQLLVTTDTPPWFFRWFYRAPAIQQMKKTTLELCGVRPVKVLLIGPVKNSTDQQRQKWLQRVAAFAKRA</sequence>
<accession>A0A1K1YTH7</accession>
<dbReference type="STRING" id="1122209.SAMN02745752_02360"/>
<dbReference type="InterPro" id="IPR029039">
    <property type="entry name" value="Flavoprotein-like_sf"/>
</dbReference>
<organism evidence="5 6">
    <name type="scientific">Marinospirillum alkaliphilum DSM 21637</name>
    <dbReference type="NCBI Taxonomy" id="1122209"/>
    <lineage>
        <taxon>Bacteria</taxon>
        <taxon>Pseudomonadati</taxon>
        <taxon>Pseudomonadota</taxon>
        <taxon>Gammaproteobacteria</taxon>
        <taxon>Oceanospirillales</taxon>
        <taxon>Oceanospirillaceae</taxon>
        <taxon>Marinospirillum</taxon>
    </lineage>
</organism>
<dbReference type="OrthoDB" id="9798454at2"/>
<feature type="signal peptide" evidence="3">
    <location>
        <begin position="1"/>
        <end position="23"/>
    </location>
</feature>
<evidence type="ECO:0000313" key="5">
    <source>
        <dbReference type="EMBL" id="SFX65095.1"/>
    </source>
</evidence>
<dbReference type="Gene3D" id="3.40.50.360">
    <property type="match status" value="1"/>
</dbReference>